<evidence type="ECO:0000256" key="1">
    <source>
        <dbReference type="SAM" id="MobiDB-lite"/>
    </source>
</evidence>
<evidence type="ECO:0000313" key="2">
    <source>
        <dbReference type="EMBL" id="GAA2378857.1"/>
    </source>
</evidence>
<keyword evidence="3" id="KW-1185">Reference proteome</keyword>
<protein>
    <submittedName>
        <fullName evidence="2">Uncharacterized protein</fullName>
    </submittedName>
</protein>
<proteinExistence type="predicted"/>
<evidence type="ECO:0000313" key="3">
    <source>
        <dbReference type="Proteomes" id="UP001501444"/>
    </source>
</evidence>
<feature type="region of interest" description="Disordered" evidence="1">
    <location>
        <begin position="36"/>
        <end position="56"/>
    </location>
</feature>
<dbReference type="EMBL" id="BAAARV010000084">
    <property type="protein sequence ID" value="GAA2378857.1"/>
    <property type="molecule type" value="Genomic_DNA"/>
</dbReference>
<name>A0ABN3HFP2_9ACTN</name>
<gene>
    <name evidence="2" type="ORF">GCM10010170_085120</name>
</gene>
<accession>A0ABN3HFP2</accession>
<sequence length="56" mass="6197">MAVLSSWQYGHGDENVSTTPARAARLRYRRIPQSALRSTVPEDRGSLVTAESYSNS</sequence>
<comment type="caution">
    <text evidence="2">The sequence shown here is derived from an EMBL/GenBank/DDBJ whole genome shotgun (WGS) entry which is preliminary data.</text>
</comment>
<reference evidence="2 3" key="1">
    <citation type="journal article" date="2019" name="Int. J. Syst. Evol. Microbiol.">
        <title>The Global Catalogue of Microorganisms (GCM) 10K type strain sequencing project: providing services to taxonomists for standard genome sequencing and annotation.</title>
        <authorList>
            <consortium name="The Broad Institute Genomics Platform"/>
            <consortium name="The Broad Institute Genome Sequencing Center for Infectious Disease"/>
            <person name="Wu L."/>
            <person name="Ma J."/>
        </authorList>
    </citation>
    <scope>NUCLEOTIDE SEQUENCE [LARGE SCALE GENOMIC DNA]</scope>
    <source>
        <strain evidence="2 3">JCM 3272</strain>
    </source>
</reference>
<organism evidence="2 3">
    <name type="scientific">Dactylosporangium salmoneum</name>
    <dbReference type="NCBI Taxonomy" id="53361"/>
    <lineage>
        <taxon>Bacteria</taxon>
        <taxon>Bacillati</taxon>
        <taxon>Actinomycetota</taxon>
        <taxon>Actinomycetes</taxon>
        <taxon>Micromonosporales</taxon>
        <taxon>Micromonosporaceae</taxon>
        <taxon>Dactylosporangium</taxon>
    </lineage>
</organism>
<dbReference type="Proteomes" id="UP001501444">
    <property type="component" value="Unassembled WGS sequence"/>
</dbReference>